<name>A0A485K3P6_9STRA</name>
<feature type="domain" description="DUF3638" evidence="8">
    <location>
        <begin position="1747"/>
        <end position="1955"/>
    </location>
</feature>
<dbReference type="EMBL" id="VJMH01000023">
    <property type="protein sequence ID" value="KAF0720233.1"/>
    <property type="molecule type" value="Genomic_DNA"/>
</dbReference>
<evidence type="ECO:0000259" key="8">
    <source>
        <dbReference type="Pfam" id="PF12340"/>
    </source>
</evidence>
<evidence type="ECO:0000256" key="1">
    <source>
        <dbReference type="ARBA" id="ARBA00000707"/>
    </source>
</evidence>
<evidence type="ECO:0000256" key="7">
    <source>
        <dbReference type="SAM" id="MobiDB-lite"/>
    </source>
</evidence>
<evidence type="ECO:0000256" key="5">
    <source>
        <dbReference type="ARBA" id="ARBA00022801"/>
    </source>
</evidence>
<evidence type="ECO:0000256" key="6">
    <source>
        <dbReference type="ARBA" id="ARBA00022807"/>
    </source>
</evidence>
<dbReference type="OrthoDB" id="4866634at2759"/>
<keyword evidence="5" id="KW-0378">Hydrolase</keyword>
<evidence type="ECO:0000313" key="12">
    <source>
        <dbReference type="Proteomes" id="UP000332933"/>
    </source>
</evidence>
<dbReference type="GO" id="GO:0006508">
    <property type="term" value="P:proteolysis"/>
    <property type="evidence" value="ECO:0007669"/>
    <property type="project" value="UniProtKB-KW"/>
</dbReference>
<evidence type="ECO:0000256" key="4">
    <source>
        <dbReference type="ARBA" id="ARBA00022786"/>
    </source>
</evidence>
<feature type="domain" description="DUF3645" evidence="9">
    <location>
        <begin position="2085"/>
        <end position="2119"/>
    </location>
</feature>
<evidence type="ECO:0000259" key="9">
    <source>
        <dbReference type="Pfam" id="PF12359"/>
    </source>
</evidence>
<dbReference type="GO" id="GO:0004843">
    <property type="term" value="F:cysteine-type deubiquitinase activity"/>
    <property type="evidence" value="ECO:0007669"/>
    <property type="project" value="UniProtKB-EC"/>
</dbReference>
<dbReference type="InterPro" id="IPR022105">
    <property type="entry name" value="DUF3645"/>
</dbReference>
<dbReference type="EC" id="3.4.19.12" evidence="2"/>
<keyword evidence="6" id="KW-0788">Thiol protease</keyword>
<evidence type="ECO:0000256" key="3">
    <source>
        <dbReference type="ARBA" id="ARBA00022670"/>
    </source>
</evidence>
<dbReference type="Pfam" id="PF12340">
    <property type="entry name" value="DUF3638"/>
    <property type="match status" value="1"/>
</dbReference>
<dbReference type="Pfam" id="PF12359">
    <property type="entry name" value="DUF3645"/>
    <property type="match status" value="1"/>
</dbReference>
<keyword evidence="12" id="KW-1185">Reference proteome</keyword>
<reference evidence="10" key="2">
    <citation type="submission" date="2019-06" db="EMBL/GenBank/DDBJ databases">
        <title>Genomics analysis of Aphanomyces spp. identifies a new class of oomycete effector associated with host adaptation.</title>
        <authorList>
            <person name="Gaulin E."/>
        </authorList>
    </citation>
    <scope>NUCLEOTIDE SEQUENCE</scope>
    <source>
        <strain evidence="10">CBS 578.67</strain>
    </source>
</reference>
<keyword evidence="4" id="KW-0833">Ubl conjugation pathway</keyword>
<evidence type="ECO:0000313" key="10">
    <source>
        <dbReference type="EMBL" id="KAF0720233.1"/>
    </source>
</evidence>
<keyword evidence="3" id="KW-0645">Protease</keyword>
<evidence type="ECO:0000313" key="11">
    <source>
        <dbReference type="EMBL" id="VFT77696.1"/>
    </source>
</evidence>
<protein>
    <recommendedName>
        <fullName evidence="2">ubiquitinyl hydrolase 1</fullName>
        <ecNumber evidence="2">3.4.19.12</ecNumber>
    </recommendedName>
</protein>
<organism evidence="11 12">
    <name type="scientific">Aphanomyces stellatus</name>
    <dbReference type="NCBI Taxonomy" id="120398"/>
    <lineage>
        <taxon>Eukaryota</taxon>
        <taxon>Sar</taxon>
        <taxon>Stramenopiles</taxon>
        <taxon>Oomycota</taxon>
        <taxon>Saprolegniomycetes</taxon>
        <taxon>Saprolegniales</taxon>
        <taxon>Verrucalvaceae</taxon>
        <taxon>Aphanomyces</taxon>
    </lineage>
</organism>
<comment type="catalytic activity">
    <reaction evidence="1">
        <text>Thiol-dependent hydrolysis of ester, thioester, amide, peptide and isopeptide bonds formed by the C-terminal Gly of ubiquitin (a 76-residue protein attached to proteins as an intracellular targeting signal).</text>
        <dbReference type="EC" id="3.4.19.12"/>
    </reaction>
</comment>
<sequence>MDNDAFLDELLWRKDSVPTSTQALTAIDACMTAVKTFSAQVAASPFSAMMLPVLEQLNSSHCKWLPDYCCVLLVTPSRRLGNSYVVLVFPDQWQVAASRKFDGVPLVATPQGSSVLDVGVLEAKTPAMLFRDIERHLSEANAPMYIKTPYFIQKLSKQALIAKDDQTRTLKYDTWSDSNGTALMGAPPRARSCWPLVDAALSHLAASPHKYCEFRIECFLWLLETLDIKMEQTYLDSVMRLIDVVVVGSLDLEAHRRDISNITARVERVRLVLNTKCNQFMKQKAATFVIDATKTTAYAELPNFTSTIPKRIMLSEEPVTMADIRKRAMANCHALPCFPSGDDMLTTKKFQLALNWIECNGRLKKATRPDAQLLILNSIEGMMWSCAPHLLLSEPSFLSSGEDVVALDMLVLEYSNRLQTWLASDGGKHSMMVKLRSHEVLVSWIAFCLVHRHCGAIHSLVLSYATPLDWHELSNLVLDDKRAMDAALLVAGYIRQMNQSSTKMLFSLVNSVGTIEFSRSFAKEDAGMLTRWHNEEEATERRMTHYMARVRAKQTQAAKLRIELETLATKRNKAVSCLAEAEAAEKRSRQRHSGKSTANKQFIACRQETSRAKMALKIAEQQVSTIEQRIRETIQVPPFVICPLPKTKEKALGVLFFFLIPPDLNILSRLAVAAQYTLVPRPPGNLSSLECIRVPTPLSWAQHYNSYSVETRKIPPAETQHWILYPSQLAIPSHFGPTTVDGIKTAKASFWYPCDTANGVAWSTGLNPFLVVRDKTEEYFTYQLEKSCEQLQWVLRCPIMTQDGDSNRGNLAYANLHEKPTVFTKAGFIALGSIRSFPNQQIRKLIQYVHSRVISLNEDLVLHLFRQAMFHVGALSDADRPTMLWKRDLDQGGLEVWLNVLRNLSEQLRDTPRQHKAFVVAAEMISYVSQFLSTARGLARDLVEIAKEWAQLVHDQSETSSLLPKERLELRAKECLMYGYAIIGQSSAGQFTMADANALVELVVLFRNGVQFGRGSQLEAELMHMEVCVQHAMVRRVDKMMNMFLTGSNQNKCFVRAARGVSERIPTTTKWTQVGDTSCFESSGTVDNKTDHYLVNLLTGTVLVNGTPPGRLPLLVLEHPLYRFYFGNDDFDVVTLSYDGDIVYLTARPCGSVNYEFSLLHESNEVRIRAIDSIQGNGRALQLVLFTKETWPPGLPIRLLKMHSHWVDYESNIMVFCAPSFKNSAISYIATLNEPSRCFEIPLPNQCDRLASLLSSFQSCLYFVDPASAGKLISSLAKFEDPSFIHTLKDLSGALRVHLPRFGLTFVCDTTGRGPRSLEYNGYELAASQQLDSTLPFFQHYLVLEQSLSCRCHPSRLLLVPQGSIFVNAGFAQVNVSDDFDATLAVCTFTVHSNQLSASCIAARLQLAAIFAASSTLLPDQHLMMTGTEAAVNLVRQCWVSRPLTQVESDMLDSVVQFSNNEPVLAIVCAQLVAASQDRAFLHYNLGKETTENASTKDQVVTSTSELRSWMTSSIPWNACRRGLLALEKLDVFCPLPIPRLHILPAGTEIAVLPLPPVAWDFVSKRETNLLSLVTLVPAPKSRPFPMRTISRSDLGEPVTKRLKTSWDHHQGTPTSSLSKSTDATWQNKLDDIREQVDVAHAALEVYLREILEKSIPPSMTLQGKLLHASNRRPCVSMRDWLIMAVDITHISHFNPFLTHDAAALYQRTTRLWLAICVLKSRLGRLCHLAHSKASDALVIQELETTRTWSVDIYPHWLVFEVEGSLQIRPEQTTIALHLLKEPSGTICQLNMGLGKTRVILPMLVLQYVAQGEIPRVHLLSSILHEALDFLHLYLTASTLGIRLVEQPFHRQVELCESDIAILKNTILNACYIVAPEHRLSLEMKYQEWTYEKNPLVPILLSYLNAQRFVDIFDECDALLHHRYQLVYAMGSPTVLDNCEARTGTAHALLAMLNSPEPHSELRKWVGRHGLSNEKKPRGAFRCIRLKVGVSEAHLVELRRLVLEALVAKSPPEFQWLSRMWVNNKDLRAFVMDAIVTKNVSVESIKANMGESTHYIYFLALRGYLGFGLLEYALEQRPRVHYGVDPNRKPKRLAVPFRAADVPANRAEFGHPDIAILFTTLAYYYQGLTELQMMEAVDVLLSLGSPARKRAYASWVTPLLNALREAEKRMLDDVSKLDKSNAKQMKLFVKTFAYSTELINFWLRHCVFARDLTIYPARIATSTWNLAESHHAKGFSGTNESNLILPAQIKPSEPLIPALQGTNGLMLDLLLTYTLACHVLPPSDVLWETLVDFLIVQGYEALVDTGSLLAGISNYAIAEYMLNSPNLQARFRAVVYFDPATNQWIAWHRQTRHIVSLRDSAIKECDACVIFDDARSRGTDMKLKADAVAVLTLGPKLTKDKLMQGAGRMRLLGKGQRVVVVATKEVQDAVKSIVRSGGMTISSVLEWVVDNTTTSIATGLPTWSQQGLEYCQSQESAVTDERVGLVDLFEAPMVAQTLKKAVRHRIKAMGGLEDNPLVERIVDQCNELGANVQVAMAYGEECERELQLEEEKDEEVEIQFPLQTAASEPTWNYASVLTARNVGGVAVKVERLVDAVRRRWLPPSLHAIQWPTTVFGSVHFFKTIEATTTIEFSRVVDMALRFPNGDVLLLSDKEADAVLGLLWGHRGQVSLEKWLMGSMAHVQVANLTMLVAAQDEIGYDTRRSNGSEWMAETAVVMALQVVNGATTFGGGRKKTEREAAVAKMLGTPETRLAVRELVAARGEARNWTDSDLDHLCMMLSVPQ</sequence>
<gene>
    <name evidence="11" type="primary">Aste57867_471</name>
    <name evidence="10" type="ORF">As57867_000470</name>
    <name evidence="11" type="ORF">ASTE57867_471</name>
</gene>
<dbReference type="InterPro" id="IPR051346">
    <property type="entry name" value="OTU_Deubiquitinase"/>
</dbReference>
<reference evidence="11 12" key="1">
    <citation type="submission" date="2019-03" db="EMBL/GenBank/DDBJ databases">
        <authorList>
            <person name="Gaulin E."/>
            <person name="Dumas B."/>
        </authorList>
    </citation>
    <scope>NUCLEOTIDE SEQUENCE [LARGE SCALE GENOMIC DNA]</scope>
    <source>
        <strain evidence="11">CBS 568.67</strain>
    </source>
</reference>
<dbReference type="Proteomes" id="UP000332933">
    <property type="component" value="Unassembled WGS sequence"/>
</dbReference>
<feature type="compositionally biased region" description="Polar residues" evidence="7">
    <location>
        <begin position="1612"/>
        <end position="1621"/>
    </location>
</feature>
<accession>A0A485K3P6</accession>
<dbReference type="InterPro" id="IPR022099">
    <property type="entry name" value="DUF3638"/>
</dbReference>
<dbReference type="EMBL" id="CAADRA010000023">
    <property type="protein sequence ID" value="VFT77696.1"/>
    <property type="molecule type" value="Genomic_DNA"/>
</dbReference>
<proteinExistence type="predicted"/>
<dbReference type="PANTHER" id="PTHR13367">
    <property type="entry name" value="UBIQUITIN THIOESTERASE"/>
    <property type="match status" value="1"/>
</dbReference>
<evidence type="ECO:0000256" key="2">
    <source>
        <dbReference type="ARBA" id="ARBA00012759"/>
    </source>
</evidence>
<feature type="region of interest" description="Disordered" evidence="7">
    <location>
        <begin position="1602"/>
        <end position="1621"/>
    </location>
</feature>
<dbReference type="PANTHER" id="PTHR13367:SF33">
    <property type="entry name" value="P-LOOP CONTAINING NUCLEOSIDE TRIPHOSPHATE HYDROLASE PROTEIN"/>
    <property type="match status" value="1"/>
</dbReference>